<protein>
    <recommendedName>
        <fullName evidence="3">DUF1653 domain-containing protein</fullName>
    </recommendedName>
</protein>
<evidence type="ECO:0000313" key="2">
    <source>
        <dbReference type="Proteomes" id="UP000626490"/>
    </source>
</evidence>
<dbReference type="EMBL" id="MN988555">
    <property type="protein sequence ID" value="QIG76613.1"/>
    <property type="molecule type" value="Genomic_DNA"/>
</dbReference>
<name>A0A7S5V2B2_9CAUD</name>
<evidence type="ECO:0008006" key="3">
    <source>
        <dbReference type="Google" id="ProtNLM"/>
    </source>
</evidence>
<accession>A0A7S5V2B2</accession>
<sequence length="83" mass="9709">MEMEAEELCLLKGKTMYPLDYKATYRHKVRGTTYKILHLGTLQVSDNDLDMTDVIIYQCQEDGTVWVRPESEFVDGRFEKVDT</sequence>
<gene>
    <name evidence="1" type="ORF">EVC27_088</name>
</gene>
<keyword evidence="2" id="KW-1185">Reference proteome</keyword>
<reference evidence="1" key="1">
    <citation type="submission" date="2020-01" db="EMBL/GenBank/DDBJ databases">
        <title>Patterns of diversity and host range of bacteriophage communities associated with bean-nodulatin bacteria.</title>
        <authorList>
            <person name="Vann Cauwenberghe J."/>
            <person name="Santamaria R.I."/>
            <person name="Bustos P."/>
            <person name="Juarez S."/>
            <person name="Gonzalez V."/>
        </authorList>
    </citation>
    <scope>NUCLEOTIDE SEQUENCE</scope>
</reference>
<dbReference type="Proteomes" id="UP000626490">
    <property type="component" value="Segment"/>
</dbReference>
<organism evidence="1 2">
    <name type="scientific">Rhizobium phage RHph_I1_6</name>
    <dbReference type="NCBI Taxonomy" id="2509728"/>
    <lineage>
        <taxon>Viruses</taxon>
        <taxon>Duplodnaviria</taxon>
        <taxon>Heunggongvirae</taxon>
        <taxon>Uroviricota</taxon>
        <taxon>Caudoviricetes</taxon>
        <taxon>Schitoviridae</taxon>
        <taxon>Demetervirinae</taxon>
        <taxon>Cyamitesvirus</taxon>
        <taxon>Cyamitesvirus I16</taxon>
    </lineage>
</organism>
<proteinExistence type="predicted"/>
<evidence type="ECO:0000313" key="1">
    <source>
        <dbReference type="EMBL" id="QIG76613.1"/>
    </source>
</evidence>